<protein>
    <submittedName>
        <fullName evidence="8">Putative sulfatase</fullName>
    </submittedName>
</protein>
<feature type="transmembrane region" description="Helical" evidence="6">
    <location>
        <begin position="28"/>
        <end position="49"/>
    </location>
</feature>
<evidence type="ECO:0000256" key="6">
    <source>
        <dbReference type="SAM" id="Phobius"/>
    </source>
</evidence>
<dbReference type="AlphaFoldDB" id="A0A4Q7MSR7"/>
<evidence type="ECO:0000256" key="3">
    <source>
        <dbReference type="ARBA" id="ARBA00022692"/>
    </source>
</evidence>
<accession>A0A4Q7MSR7</accession>
<feature type="transmembrane region" description="Helical" evidence="6">
    <location>
        <begin position="61"/>
        <end position="92"/>
    </location>
</feature>
<evidence type="ECO:0000256" key="2">
    <source>
        <dbReference type="ARBA" id="ARBA00022475"/>
    </source>
</evidence>
<dbReference type="RefSeq" id="WP_130542126.1">
    <property type="nucleotide sequence ID" value="NZ_CP042431.1"/>
</dbReference>
<evidence type="ECO:0000259" key="7">
    <source>
        <dbReference type="Pfam" id="PF00884"/>
    </source>
</evidence>
<reference evidence="8 9" key="1">
    <citation type="submission" date="2019-02" db="EMBL/GenBank/DDBJ databases">
        <title>Genomic Encyclopedia of Type Strains, Phase IV (KMG-IV): sequencing the most valuable type-strain genomes for metagenomic binning, comparative biology and taxonomic classification.</title>
        <authorList>
            <person name="Goeker M."/>
        </authorList>
    </citation>
    <scope>NUCLEOTIDE SEQUENCE [LARGE SCALE GENOMIC DNA]</scope>
    <source>
        <strain evidence="8 9">DSM 18116</strain>
    </source>
</reference>
<dbReference type="InterPro" id="IPR000917">
    <property type="entry name" value="Sulfatase_N"/>
</dbReference>
<keyword evidence="3 6" id="KW-0812">Transmembrane</keyword>
<evidence type="ECO:0000313" key="9">
    <source>
        <dbReference type="Proteomes" id="UP000293874"/>
    </source>
</evidence>
<keyword evidence="2" id="KW-1003">Cell membrane</keyword>
<feature type="transmembrane region" description="Helical" evidence="6">
    <location>
        <begin position="182"/>
        <end position="205"/>
    </location>
</feature>
<dbReference type="GO" id="GO:0005886">
    <property type="term" value="C:plasma membrane"/>
    <property type="evidence" value="ECO:0007669"/>
    <property type="project" value="UniProtKB-SubCell"/>
</dbReference>
<proteinExistence type="predicted"/>
<keyword evidence="9" id="KW-1185">Reference proteome</keyword>
<evidence type="ECO:0000256" key="4">
    <source>
        <dbReference type="ARBA" id="ARBA00022989"/>
    </source>
</evidence>
<feature type="transmembrane region" description="Helical" evidence="6">
    <location>
        <begin position="99"/>
        <end position="119"/>
    </location>
</feature>
<name>A0A4Q7MSR7_9BACT</name>
<feature type="domain" description="Sulfatase N-terminal" evidence="7">
    <location>
        <begin position="290"/>
        <end position="581"/>
    </location>
</feature>
<dbReference type="Gene3D" id="3.40.720.10">
    <property type="entry name" value="Alkaline Phosphatase, subunit A"/>
    <property type="match status" value="1"/>
</dbReference>
<dbReference type="InterPro" id="IPR050448">
    <property type="entry name" value="OpgB/LTA_synthase_biosynth"/>
</dbReference>
<dbReference type="SUPFAM" id="SSF53649">
    <property type="entry name" value="Alkaline phosphatase-like"/>
    <property type="match status" value="1"/>
</dbReference>
<dbReference type="EMBL" id="SGXA01000002">
    <property type="protein sequence ID" value="RZS71647.1"/>
    <property type="molecule type" value="Genomic_DNA"/>
</dbReference>
<dbReference type="OrthoDB" id="9766299at2"/>
<evidence type="ECO:0000256" key="5">
    <source>
        <dbReference type="ARBA" id="ARBA00023136"/>
    </source>
</evidence>
<dbReference type="CDD" id="cd16015">
    <property type="entry name" value="LTA_synthase"/>
    <property type="match status" value="1"/>
</dbReference>
<dbReference type="Proteomes" id="UP000293874">
    <property type="component" value="Unassembled WGS sequence"/>
</dbReference>
<keyword evidence="4 6" id="KW-1133">Transmembrane helix</keyword>
<dbReference type="PANTHER" id="PTHR47371:SF3">
    <property type="entry name" value="PHOSPHOGLYCEROL TRANSFERASE I"/>
    <property type="match status" value="1"/>
</dbReference>
<comment type="subcellular location">
    <subcellularLocation>
        <location evidence="1">Cell membrane</location>
        <topology evidence="1">Multi-pass membrane protein</topology>
    </subcellularLocation>
</comment>
<gene>
    <name evidence="8" type="ORF">EV199_3554</name>
</gene>
<keyword evidence="5 6" id="KW-0472">Membrane</keyword>
<dbReference type="InterPro" id="IPR017850">
    <property type="entry name" value="Alkaline_phosphatase_core_sf"/>
</dbReference>
<evidence type="ECO:0000256" key="1">
    <source>
        <dbReference type="ARBA" id="ARBA00004651"/>
    </source>
</evidence>
<evidence type="ECO:0000313" key="8">
    <source>
        <dbReference type="EMBL" id="RZS71647.1"/>
    </source>
</evidence>
<comment type="caution">
    <text evidence="8">The sequence shown here is derived from an EMBL/GenBank/DDBJ whole genome shotgun (WGS) entry which is preliminary data.</text>
</comment>
<dbReference type="Pfam" id="PF00884">
    <property type="entry name" value="Sulfatase"/>
    <property type="match status" value="1"/>
</dbReference>
<dbReference type="PANTHER" id="PTHR47371">
    <property type="entry name" value="LIPOTEICHOIC ACID SYNTHASE"/>
    <property type="match status" value="1"/>
</dbReference>
<feature type="transmembrane region" description="Helical" evidence="6">
    <location>
        <begin position="150"/>
        <end position="170"/>
    </location>
</feature>
<sequence>MATVESLPAQEKIENATTGKWTIALRRFASLSLSTFIVLFVLRMLEWIWNGVSHQFPQEGFIFFLNIIVNDFVFFCKMSLVLLVVFALFCFVSLRVATIVYRVLAVLAILGYLMLIQYFNSTLVPLGADLYGYSWNEIKLTVGASGKLNVWTALLLIIFVAGIVFGLLWMGKKIRPGRVSSFVICLLIVSTSFLAYASAFTPHIFSVEYDNNLSRNKLDYFLSASVGHFFPEEQETDIYADSYIGDYGENTGEDLLASFNYIDEKEYPFLHADSTEDVLSPFLSKSATPPNIVILLVEGLGRAFTNEGAYLGNWTPFVDSLSQHSLYWENCLSGGGRTFAVLPTVLGSLPFGKNGFNELGNDMPQQLSLMSLLKKNGYHTGFYYCGDASFDNMNIFLKHQQVDKIKDKNTFPAGYAQLPSQNGFTWGYGDKELFRYYYADQQKEPVGGPKLQVLLTVATHSPFLINEQDKYNQRVDQRMDDLKLTDQQKAERKQYRAQFASILYADDALQQFFEKSKQLPDYNNTIFLITGDHRMPEIPMITKIDRYHVPLILYSPMLQRSARFQSLNTHFDIGPSLLAYLKNTYALKGPSMQSWMGSGLDTARSFRNIHSIPLMQTKTDLIDYVMGNYHINGTDVFRLSNTLNEDRVTETPIIESIKGAFDKFRQKNQQFIQGAPLIPDTLFKNWKP</sequence>
<organism evidence="8 9">
    <name type="scientific">Pseudobacter ginsenosidimutans</name>
    <dbReference type="NCBI Taxonomy" id="661488"/>
    <lineage>
        <taxon>Bacteria</taxon>
        <taxon>Pseudomonadati</taxon>
        <taxon>Bacteroidota</taxon>
        <taxon>Chitinophagia</taxon>
        <taxon>Chitinophagales</taxon>
        <taxon>Chitinophagaceae</taxon>
        <taxon>Pseudobacter</taxon>
    </lineage>
</organism>